<proteinExistence type="predicted"/>
<evidence type="ECO:0000256" key="1">
    <source>
        <dbReference type="SAM" id="MobiDB-lite"/>
    </source>
</evidence>
<sequence length="481" mass="52039">MTKLSYIKQPFRTPLVRWYLKDIFKPTNAVATPRALGKRGRSQASSPCSPTVFSTSDGAALTLGGHLPNCVALQNNDPSISDAVIITALHTLPFCCHADLVTMTRPQLLSVTQILNERLPQALRIDTSTRRTDAFIRNSIELLVGIHASSREVPGAPKAERSMNLSSSLLLDGYISPGRSARDLLLLDPPMSPISPLASRSRNIEADFSSKLGSPTGKPLDVLKEEVESEEEDEDVENIIGKMNVDKPVKRRRMLDRETLFNTPPDECAALGRSHSHRVPLTTRNRLNLRPGASVYRSQSQKLPERRRGLLAGGSRRNITLTRGRSSSRSNGSASTAPFASHDFGFNFNPPAQTSTPKKRKRVPSDSEMDISSPALSPSTSSPDRMLESSAIRAAMPSPYLPSPYSTPRLAAKVEGSKLILDASDSAVDTSEVTFRIDGLTVGCSETSLGSGAHADVGCDVEVKDAESSYSGSDMDISVDL</sequence>
<feature type="compositionally biased region" description="Low complexity" evidence="1">
    <location>
        <begin position="313"/>
        <end position="337"/>
    </location>
</feature>
<evidence type="ECO:0000313" key="3">
    <source>
        <dbReference type="Proteomes" id="UP001497453"/>
    </source>
</evidence>
<keyword evidence="3" id="KW-1185">Reference proteome</keyword>
<feature type="compositionally biased region" description="Low complexity" evidence="1">
    <location>
        <begin position="372"/>
        <end position="383"/>
    </location>
</feature>
<dbReference type="EMBL" id="OZ037949">
    <property type="protein sequence ID" value="CAL1710453.1"/>
    <property type="molecule type" value="Genomic_DNA"/>
</dbReference>
<organism evidence="2 3">
    <name type="scientific">Somion occarium</name>
    <dbReference type="NCBI Taxonomy" id="3059160"/>
    <lineage>
        <taxon>Eukaryota</taxon>
        <taxon>Fungi</taxon>
        <taxon>Dikarya</taxon>
        <taxon>Basidiomycota</taxon>
        <taxon>Agaricomycotina</taxon>
        <taxon>Agaricomycetes</taxon>
        <taxon>Polyporales</taxon>
        <taxon>Cerrenaceae</taxon>
        <taxon>Somion</taxon>
    </lineage>
</organism>
<reference evidence="3" key="1">
    <citation type="submission" date="2024-04" db="EMBL/GenBank/DDBJ databases">
        <authorList>
            <person name="Shaw F."/>
            <person name="Minotto A."/>
        </authorList>
    </citation>
    <scope>NUCLEOTIDE SEQUENCE [LARGE SCALE GENOMIC DNA]</scope>
</reference>
<dbReference type="Proteomes" id="UP001497453">
    <property type="component" value="Chromosome 6"/>
</dbReference>
<protein>
    <submittedName>
        <fullName evidence="2">Uncharacterized protein</fullName>
    </submittedName>
</protein>
<evidence type="ECO:0000313" key="2">
    <source>
        <dbReference type="EMBL" id="CAL1710453.1"/>
    </source>
</evidence>
<name>A0ABP1DTM1_9APHY</name>
<feature type="region of interest" description="Disordered" evidence="1">
    <location>
        <begin position="291"/>
        <end position="386"/>
    </location>
</feature>
<accession>A0ABP1DTM1</accession>
<gene>
    <name evidence="2" type="ORF">GFSPODELE1_LOCUS7839</name>
</gene>